<protein>
    <recommendedName>
        <fullName evidence="5">Galactose oxidase</fullName>
    </recommendedName>
</protein>
<dbReference type="SUPFAM" id="SSF117281">
    <property type="entry name" value="Kelch motif"/>
    <property type="match status" value="1"/>
</dbReference>
<evidence type="ECO:0000313" key="4">
    <source>
        <dbReference type="Proteomes" id="UP000799441"/>
    </source>
</evidence>
<accession>A0A9P4QIC4</accession>
<reference evidence="3" key="1">
    <citation type="journal article" date="2020" name="Stud. Mycol.">
        <title>101 Dothideomycetes genomes: a test case for predicting lifestyles and emergence of pathogens.</title>
        <authorList>
            <person name="Haridas S."/>
            <person name="Albert R."/>
            <person name="Binder M."/>
            <person name="Bloem J."/>
            <person name="Labutti K."/>
            <person name="Salamov A."/>
            <person name="Andreopoulos B."/>
            <person name="Baker S."/>
            <person name="Barry K."/>
            <person name="Bills G."/>
            <person name="Bluhm B."/>
            <person name="Cannon C."/>
            <person name="Castanera R."/>
            <person name="Culley D."/>
            <person name="Daum C."/>
            <person name="Ezra D."/>
            <person name="Gonzalez J."/>
            <person name="Henrissat B."/>
            <person name="Kuo A."/>
            <person name="Liang C."/>
            <person name="Lipzen A."/>
            <person name="Lutzoni F."/>
            <person name="Magnuson J."/>
            <person name="Mondo S."/>
            <person name="Nolan M."/>
            <person name="Ohm R."/>
            <person name="Pangilinan J."/>
            <person name="Park H.-J."/>
            <person name="Ramirez L."/>
            <person name="Alfaro M."/>
            <person name="Sun H."/>
            <person name="Tritt A."/>
            <person name="Yoshinaga Y."/>
            <person name="Zwiers L.-H."/>
            <person name="Turgeon B."/>
            <person name="Goodwin S."/>
            <person name="Spatafora J."/>
            <person name="Crous P."/>
            <person name="Grigoriev I."/>
        </authorList>
    </citation>
    <scope>NUCLEOTIDE SEQUENCE</scope>
    <source>
        <strain evidence="3">CBS 116435</strain>
    </source>
</reference>
<name>A0A9P4QIC4_9PEZI</name>
<dbReference type="PANTHER" id="PTHR47435:SF10">
    <property type="entry name" value="TIP ELONGATION ABERRANT PROTEIN 3"/>
    <property type="match status" value="1"/>
</dbReference>
<comment type="caution">
    <text evidence="3">The sequence shown here is derived from an EMBL/GenBank/DDBJ whole genome shotgun (WGS) entry which is preliminary data.</text>
</comment>
<evidence type="ECO:0000256" key="1">
    <source>
        <dbReference type="ARBA" id="ARBA00022737"/>
    </source>
</evidence>
<dbReference type="Gene3D" id="2.120.10.80">
    <property type="entry name" value="Kelch-type beta propeller"/>
    <property type="match status" value="2"/>
</dbReference>
<sequence length="425" mass="45352">MAAEVAAGAWAAEEVVSTTAQAGVAAYMISKPTMPLKATFTQIATSSSDSTRWSLARSSHTLTCVGGRAYLFGGKTAHDKLASNEIHSINLAGSPEPDYEVKPAIADMEDAPPSRTDHAACALNVCVAIFGGRDGSGAVIDETNPWLYNTSKSSWEKLEAQNHDSAPSPRSHARLFNCQNNLLLYGGKSQTGESLCDLWLYDYTSNTWNRLPSAPTPVPASNAVLANATLHLITGNDSMSSDLYLLPIGVKAESATSWEKLSFPTNPLAPGPRPRSEAGLLPVTTGYGRNYLLYFFGARDLQASSTGASDNASEPTQWSDMWTFQIPSSEPEVKATTSISEAVKPARIKDAIRSKLGFDSGGLSWGEVEVIAPEGLPEASEGKVHPGPRCSFGCDVMEDGCTVIIWGGENAKGEREGDGWMIRLQ</sequence>
<dbReference type="OrthoDB" id="10250130at2759"/>
<keyword evidence="1" id="KW-0677">Repeat</keyword>
<organism evidence="3 4">
    <name type="scientific">Polychaeton citri CBS 116435</name>
    <dbReference type="NCBI Taxonomy" id="1314669"/>
    <lineage>
        <taxon>Eukaryota</taxon>
        <taxon>Fungi</taxon>
        <taxon>Dikarya</taxon>
        <taxon>Ascomycota</taxon>
        <taxon>Pezizomycotina</taxon>
        <taxon>Dothideomycetes</taxon>
        <taxon>Dothideomycetidae</taxon>
        <taxon>Capnodiales</taxon>
        <taxon>Capnodiaceae</taxon>
        <taxon>Polychaeton</taxon>
    </lineage>
</organism>
<dbReference type="EMBL" id="MU003765">
    <property type="protein sequence ID" value="KAF2726098.1"/>
    <property type="molecule type" value="Genomic_DNA"/>
</dbReference>
<dbReference type="AlphaFoldDB" id="A0A9P4QIC4"/>
<evidence type="ECO:0000256" key="2">
    <source>
        <dbReference type="ARBA" id="ARBA00023004"/>
    </source>
</evidence>
<gene>
    <name evidence="3" type="ORF">K431DRAFT_214038</name>
</gene>
<dbReference type="Pfam" id="PF24681">
    <property type="entry name" value="Kelch_KLHDC2_KLHL20_DRC7"/>
    <property type="match status" value="1"/>
</dbReference>
<keyword evidence="4" id="KW-1185">Reference proteome</keyword>
<dbReference type="InterPro" id="IPR015915">
    <property type="entry name" value="Kelch-typ_b-propeller"/>
</dbReference>
<dbReference type="PANTHER" id="PTHR47435">
    <property type="entry name" value="KELCH REPEAT PROTEIN (AFU_ORTHOLOGUE AFUA_5G12780)"/>
    <property type="match status" value="1"/>
</dbReference>
<dbReference type="GO" id="GO:0019760">
    <property type="term" value="P:glucosinolate metabolic process"/>
    <property type="evidence" value="ECO:0007669"/>
    <property type="project" value="UniProtKB-ARBA"/>
</dbReference>
<proteinExistence type="predicted"/>
<evidence type="ECO:0000313" key="3">
    <source>
        <dbReference type="EMBL" id="KAF2726098.1"/>
    </source>
</evidence>
<dbReference type="Proteomes" id="UP000799441">
    <property type="component" value="Unassembled WGS sequence"/>
</dbReference>
<evidence type="ECO:0008006" key="5">
    <source>
        <dbReference type="Google" id="ProtNLM"/>
    </source>
</evidence>
<keyword evidence="2" id="KW-0408">Iron</keyword>